<keyword evidence="1" id="KW-1133">Transmembrane helix</keyword>
<dbReference type="EMBL" id="QRGA01000017">
    <property type="protein sequence ID" value="RDU95892.1"/>
    <property type="molecule type" value="Genomic_DNA"/>
</dbReference>
<dbReference type="AlphaFoldDB" id="A0A3D8JT02"/>
<keyword evidence="1" id="KW-0812">Transmembrane</keyword>
<protein>
    <recommendedName>
        <fullName evidence="4">Transporter</fullName>
    </recommendedName>
</protein>
<feature type="transmembrane region" description="Helical" evidence="1">
    <location>
        <begin position="181"/>
        <end position="207"/>
    </location>
</feature>
<accession>A0A3D8JT02</accession>
<organism evidence="2 3">
    <name type="scientific">Trinickia dinghuensis</name>
    <dbReference type="NCBI Taxonomy" id="2291023"/>
    <lineage>
        <taxon>Bacteria</taxon>
        <taxon>Pseudomonadati</taxon>
        <taxon>Pseudomonadota</taxon>
        <taxon>Betaproteobacteria</taxon>
        <taxon>Burkholderiales</taxon>
        <taxon>Burkholderiaceae</taxon>
        <taxon>Trinickia</taxon>
    </lineage>
</organism>
<gene>
    <name evidence="2" type="ORF">DWV00_26990</name>
</gene>
<feature type="transmembrane region" description="Helical" evidence="1">
    <location>
        <begin position="123"/>
        <end position="140"/>
    </location>
</feature>
<dbReference type="OrthoDB" id="6711110at2"/>
<evidence type="ECO:0008006" key="4">
    <source>
        <dbReference type="Google" id="ProtNLM"/>
    </source>
</evidence>
<evidence type="ECO:0000256" key="1">
    <source>
        <dbReference type="SAM" id="Phobius"/>
    </source>
</evidence>
<name>A0A3D8JT02_9BURK</name>
<sequence length="212" mass="23571">MDLRSCSICFACALLIATSGVFGWKLVKKGNYLLGLEWWAVTFSASNFLIYLLTSSSINYEVAHFMDAFSRGFGVPIIAVGGLMVVTHGYRPTVAHDIVLFGMAILGTFVLVSADFVTEILPYFYVVMWTLLSLYLLLFIKRLVKQGEAFHAMTVTLALIASLGIAGIYDFYKIPGGDHNIIFNFFVLALTTWSYMIASLSYAYFALERGRA</sequence>
<keyword evidence="1" id="KW-0472">Membrane</keyword>
<dbReference type="Proteomes" id="UP000256838">
    <property type="component" value="Unassembled WGS sequence"/>
</dbReference>
<feature type="transmembrane region" description="Helical" evidence="1">
    <location>
        <begin position="98"/>
        <end position="117"/>
    </location>
</feature>
<comment type="caution">
    <text evidence="2">The sequence shown here is derived from an EMBL/GenBank/DDBJ whole genome shotgun (WGS) entry which is preliminary data.</text>
</comment>
<feature type="transmembrane region" description="Helical" evidence="1">
    <location>
        <begin position="68"/>
        <end position="86"/>
    </location>
</feature>
<feature type="transmembrane region" description="Helical" evidence="1">
    <location>
        <begin position="152"/>
        <end position="169"/>
    </location>
</feature>
<proteinExistence type="predicted"/>
<evidence type="ECO:0000313" key="3">
    <source>
        <dbReference type="Proteomes" id="UP000256838"/>
    </source>
</evidence>
<reference evidence="2 3" key="1">
    <citation type="submission" date="2018-08" db="EMBL/GenBank/DDBJ databases">
        <title>Paraburkholderia sp. DHOM06 isolated from forest soil.</title>
        <authorList>
            <person name="Gao Z.-H."/>
            <person name="Qiu L.-H."/>
        </authorList>
    </citation>
    <scope>NUCLEOTIDE SEQUENCE [LARGE SCALE GENOMIC DNA]</scope>
    <source>
        <strain evidence="2 3">DHOM06</strain>
    </source>
</reference>
<evidence type="ECO:0000313" key="2">
    <source>
        <dbReference type="EMBL" id="RDU95892.1"/>
    </source>
</evidence>
<keyword evidence="3" id="KW-1185">Reference proteome</keyword>
<dbReference type="RefSeq" id="WP_115536669.1">
    <property type="nucleotide sequence ID" value="NZ_QRGA01000017.1"/>
</dbReference>